<evidence type="ECO:0000259" key="11">
    <source>
        <dbReference type="PROSITE" id="PS50109"/>
    </source>
</evidence>
<keyword evidence="5 14" id="KW-0808">Transferase</keyword>
<dbReference type="Gene3D" id="3.30.450.20">
    <property type="entry name" value="PAS domain"/>
    <property type="match status" value="1"/>
</dbReference>
<evidence type="ECO:0000256" key="9">
    <source>
        <dbReference type="ARBA" id="ARBA00023012"/>
    </source>
</evidence>
<dbReference type="SUPFAM" id="SSF158472">
    <property type="entry name" value="HAMP domain-like"/>
    <property type="match status" value="1"/>
</dbReference>
<keyword evidence="4" id="KW-0597">Phosphoprotein</keyword>
<keyword evidence="7" id="KW-0418">Kinase</keyword>
<keyword evidence="9" id="KW-0902">Two-component regulatory system</keyword>
<dbReference type="InterPro" id="IPR000014">
    <property type="entry name" value="PAS"/>
</dbReference>
<dbReference type="SMART" id="SM00091">
    <property type="entry name" value="PAS"/>
    <property type="match status" value="1"/>
</dbReference>
<evidence type="ECO:0000259" key="12">
    <source>
        <dbReference type="PROSITE" id="PS50112"/>
    </source>
</evidence>
<dbReference type="Pfam" id="PF02518">
    <property type="entry name" value="HATPase_c"/>
    <property type="match status" value="1"/>
</dbReference>
<evidence type="ECO:0000256" key="6">
    <source>
        <dbReference type="ARBA" id="ARBA00022741"/>
    </source>
</evidence>
<feature type="transmembrane region" description="Helical" evidence="10">
    <location>
        <begin position="96"/>
        <end position="117"/>
    </location>
</feature>
<dbReference type="AlphaFoldDB" id="F0F2H3"/>
<dbReference type="SUPFAM" id="SSF55874">
    <property type="entry name" value="ATPase domain of HSP90 chaperone/DNA topoisomerase II/histidine kinase"/>
    <property type="match status" value="1"/>
</dbReference>
<dbReference type="PROSITE" id="PS50885">
    <property type="entry name" value="HAMP"/>
    <property type="match status" value="1"/>
</dbReference>
<dbReference type="InterPro" id="IPR003660">
    <property type="entry name" value="HAMP_dom"/>
</dbReference>
<dbReference type="Gene3D" id="3.30.565.10">
    <property type="entry name" value="Histidine kinase-like ATPase, C-terminal domain"/>
    <property type="match status" value="1"/>
</dbReference>
<evidence type="ECO:0000256" key="5">
    <source>
        <dbReference type="ARBA" id="ARBA00022679"/>
    </source>
</evidence>
<dbReference type="SMART" id="SM00304">
    <property type="entry name" value="HAMP"/>
    <property type="match status" value="1"/>
</dbReference>
<reference evidence="14 15" key="1">
    <citation type="submission" date="2011-01" db="EMBL/GenBank/DDBJ databases">
        <authorList>
            <person name="Muzny D."/>
            <person name="Qin X."/>
            <person name="Deng J."/>
            <person name="Jiang H."/>
            <person name="Liu Y."/>
            <person name="Qu J."/>
            <person name="Song X.-Z."/>
            <person name="Zhang L."/>
            <person name="Thornton R."/>
            <person name="Coyle M."/>
            <person name="Francisco L."/>
            <person name="Jackson L."/>
            <person name="Javaid M."/>
            <person name="Korchina V."/>
            <person name="Kovar C."/>
            <person name="Mata R."/>
            <person name="Mathew T."/>
            <person name="Ngo R."/>
            <person name="Nguyen L."/>
            <person name="Nguyen N."/>
            <person name="Okwuonu G."/>
            <person name="Ongeri F."/>
            <person name="Pham C."/>
            <person name="Simmons D."/>
            <person name="Wilczek-Boney K."/>
            <person name="Hale W."/>
            <person name="Jakkamsetti A."/>
            <person name="Pham P."/>
            <person name="Ruth R."/>
            <person name="San Lucas F."/>
            <person name="Warren J."/>
            <person name="Zhang J."/>
            <person name="Zhao Z."/>
            <person name="Zhou C."/>
            <person name="Zhu D."/>
            <person name="Lee S."/>
            <person name="Bess C."/>
            <person name="Blankenburg K."/>
            <person name="Forbes L."/>
            <person name="Fu Q."/>
            <person name="Gubbala S."/>
            <person name="Hirani K."/>
            <person name="Jayaseelan J.C."/>
            <person name="Lara F."/>
            <person name="Munidasa M."/>
            <person name="Palculict T."/>
            <person name="Patil S."/>
            <person name="Pu L.-L."/>
            <person name="Saada N."/>
            <person name="Tang L."/>
            <person name="Weissenberger G."/>
            <person name="Zhu Y."/>
            <person name="Hemphill L."/>
            <person name="Shang Y."/>
            <person name="Youmans B."/>
            <person name="Ayvaz T."/>
            <person name="Ross M."/>
            <person name="Santibanez J."/>
            <person name="Aqrawi P."/>
            <person name="Gross S."/>
            <person name="Joshi V."/>
            <person name="Fowler G."/>
            <person name="Nazareth L."/>
            <person name="Reid J."/>
            <person name="Worley K."/>
            <person name="Petrosino J."/>
            <person name="Highlander S."/>
            <person name="Gibbs R."/>
        </authorList>
    </citation>
    <scope>NUCLEOTIDE SEQUENCE [LARGE SCALE GENOMIC DNA]</scope>
    <source>
        <strain evidence="14 15">ATCC 33394</strain>
    </source>
</reference>
<dbReference type="Gene3D" id="6.10.340.10">
    <property type="match status" value="1"/>
</dbReference>
<feature type="transmembrane region" description="Helical" evidence="10">
    <location>
        <begin position="289"/>
        <end position="313"/>
    </location>
</feature>
<evidence type="ECO:0000256" key="1">
    <source>
        <dbReference type="ARBA" id="ARBA00000085"/>
    </source>
</evidence>
<dbReference type="SUPFAM" id="SSF47384">
    <property type="entry name" value="Homodimeric domain of signal transducing histidine kinase"/>
    <property type="match status" value="1"/>
</dbReference>
<dbReference type="PROSITE" id="PS50109">
    <property type="entry name" value="HIS_KIN"/>
    <property type="match status" value="1"/>
</dbReference>
<feature type="transmembrane region" description="Helical" evidence="10">
    <location>
        <begin position="21"/>
        <end position="38"/>
    </location>
</feature>
<keyword evidence="8" id="KW-0067">ATP-binding</keyword>
<keyword evidence="10" id="KW-1133">Transmembrane helix</keyword>
<dbReference type="EC" id="2.7.13.3" evidence="3"/>
<dbReference type="SMART" id="SM00388">
    <property type="entry name" value="HisKA"/>
    <property type="match status" value="1"/>
</dbReference>
<dbReference type="Pfam" id="PF00672">
    <property type="entry name" value="HAMP"/>
    <property type="match status" value="1"/>
</dbReference>
<dbReference type="InterPro" id="IPR003661">
    <property type="entry name" value="HisK_dim/P_dom"/>
</dbReference>
<dbReference type="PIRSF" id="PIRSF037532">
    <property type="entry name" value="STHK_NtrY"/>
    <property type="match status" value="1"/>
</dbReference>
<dbReference type="Pfam" id="PF00512">
    <property type="entry name" value="HisKA"/>
    <property type="match status" value="1"/>
</dbReference>
<gene>
    <name evidence="14" type="ORF">HMPREF9098_2308</name>
</gene>
<evidence type="ECO:0000313" key="14">
    <source>
        <dbReference type="EMBL" id="EGC16280.1"/>
    </source>
</evidence>
<protein>
    <recommendedName>
        <fullName evidence="3">histidine kinase</fullName>
        <ecNumber evidence="3">2.7.13.3</ecNumber>
    </recommendedName>
</protein>
<dbReference type="InterPro" id="IPR004358">
    <property type="entry name" value="Sig_transdc_His_kin-like_C"/>
</dbReference>
<comment type="subcellular location">
    <subcellularLocation>
        <location evidence="2">Membrane</location>
    </subcellularLocation>
</comment>
<dbReference type="InterPro" id="IPR003594">
    <property type="entry name" value="HATPase_dom"/>
</dbReference>
<feature type="domain" description="Histidine kinase" evidence="11">
    <location>
        <begin position="508"/>
        <end position="720"/>
    </location>
</feature>
<dbReference type="InterPro" id="IPR017232">
    <property type="entry name" value="NtrY"/>
</dbReference>
<evidence type="ECO:0000256" key="3">
    <source>
        <dbReference type="ARBA" id="ARBA00012438"/>
    </source>
</evidence>
<dbReference type="InterPro" id="IPR013767">
    <property type="entry name" value="PAS_fold"/>
</dbReference>
<evidence type="ECO:0000256" key="7">
    <source>
        <dbReference type="ARBA" id="ARBA00022777"/>
    </source>
</evidence>
<dbReference type="SMART" id="SM00387">
    <property type="entry name" value="HATPase_c"/>
    <property type="match status" value="1"/>
</dbReference>
<evidence type="ECO:0000313" key="15">
    <source>
        <dbReference type="Proteomes" id="UP000004088"/>
    </source>
</evidence>
<evidence type="ECO:0000256" key="8">
    <source>
        <dbReference type="ARBA" id="ARBA00022840"/>
    </source>
</evidence>
<dbReference type="GO" id="GO:0006355">
    <property type="term" value="P:regulation of DNA-templated transcription"/>
    <property type="evidence" value="ECO:0007669"/>
    <property type="project" value="InterPro"/>
</dbReference>
<dbReference type="Pfam" id="PF00989">
    <property type="entry name" value="PAS"/>
    <property type="match status" value="1"/>
</dbReference>
<feature type="transmembrane region" description="Helical" evidence="10">
    <location>
        <begin position="50"/>
        <end position="75"/>
    </location>
</feature>
<dbReference type="GO" id="GO:0016020">
    <property type="term" value="C:membrane"/>
    <property type="evidence" value="ECO:0007669"/>
    <property type="project" value="UniProtKB-SubCell"/>
</dbReference>
<feature type="domain" description="PAS" evidence="12">
    <location>
        <begin position="378"/>
        <end position="423"/>
    </location>
</feature>
<dbReference type="InterPro" id="IPR035965">
    <property type="entry name" value="PAS-like_dom_sf"/>
</dbReference>
<dbReference type="EMBL" id="AEWV01000043">
    <property type="protein sequence ID" value="EGC16280.1"/>
    <property type="molecule type" value="Genomic_DNA"/>
</dbReference>
<dbReference type="NCBIfam" id="TIGR00229">
    <property type="entry name" value="sensory_box"/>
    <property type="match status" value="1"/>
</dbReference>
<dbReference type="Gene3D" id="1.10.287.130">
    <property type="match status" value="1"/>
</dbReference>
<comment type="caution">
    <text evidence="14">The sequence shown here is derived from an EMBL/GenBank/DDBJ whole genome shotgun (WGS) entry which is preliminary data.</text>
</comment>
<dbReference type="PANTHER" id="PTHR43065:SF10">
    <property type="entry name" value="PEROXIDE STRESS-ACTIVATED HISTIDINE KINASE MAK3"/>
    <property type="match status" value="1"/>
</dbReference>
<keyword evidence="10" id="KW-0472">Membrane</keyword>
<name>F0F2H3_9NEIS</name>
<dbReference type="PANTHER" id="PTHR43065">
    <property type="entry name" value="SENSOR HISTIDINE KINASE"/>
    <property type="match status" value="1"/>
</dbReference>
<evidence type="ECO:0000256" key="4">
    <source>
        <dbReference type="ARBA" id="ARBA00022553"/>
    </source>
</evidence>
<dbReference type="Proteomes" id="UP000004088">
    <property type="component" value="Unassembled WGS sequence"/>
</dbReference>
<dbReference type="HOGENOM" id="CLU_019564_0_0_4"/>
<dbReference type="GO" id="GO:0000155">
    <property type="term" value="F:phosphorelay sensor kinase activity"/>
    <property type="evidence" value="ECO:0007669"/>
    <property type="project" value="InterPro"/>
</dbReference>
<proteinExistence type="predicted"/>
<evidence type="ECO:0000256" key="10">
    <source>
        <dbReference type="SAM" id="Phobius"/>
    </source>
</evidence>
<keyword evidence="15" id="KW-1185">Reference proteome</keyword>
<dbReference type="CDD" id="cd00082">
    <property type="entry name" value="HisKA"/>
    <property type="match status" value="1"/>
</dbReference>
<sequence>MAALTANASKPYSPHSPIMRRFLIFCGIAAFAVLYLLTFSTDSQSRFAPYFWWIAGAAAVLALTLFIVVSRYIWLILRDKNHQIFGSQIARKLSRMFTFVAVLPALFLLGVSAQFIAHSINSWFGDDTKEALERSLKLSQTALQHAAQNSLAQADTVRTKLLEGSTLPQNLDSALQQAGQADFAQLAVWNLRTKTPAAQYNPQHFPAPELDESSLQQIRQTEKHYHIESLDNTLYASGWLLLTQSDQAQYALFFRHRIPEAIAQDAQLIESARAKYAELNFAQKGLQTFFLITLCIATLLAVLLALAAALYFAQRFVSPIVQLSNAARAIAQGNFNQHIAVTQKDELGRLTQLFNHMSEQLAIAKTADERHRYEQEAVRHYLERVLESLSNGVVTLDNAGCLNTYNQSAETILGCNLAALLGQKPQDWAHQSPQHSALSQVFKTLAETEHSREAVETTYLAQDESRILLGKAVRLPEENGHGLVLVFDDITALVRAQKEAAWGEVAKRLAHEIRNPLTPIQLSAERLAWKLRGKLATDDAQILEKSTNTIVKQVAALKEMVEAFRNYARAPAAMKFKPINFNDIIAEVLVLYESSPCVFEAHLSQMPLMLNADTTAIRQVLHNLFKNAAEAAQSDAAPHVWIYTEAAEGSLHLNVQNNGTGFSKEMLSNAFEPYITDKPNGTGLGLPVVKKIVEEHNGRITIANRVEGGADIHLYFAPAQNHSPENPDKPL</sequence>
<dbReference type="SUPFAM" id="SSF55785">
    <property type="entry name" value="PYP-like sensor domain (PAS domain)"/>
    <property type="match status" value="1"/>
</dbReference>
<dbReference type="PRINTS" id="PR00344">
    <property type="entry name" value="BCTRLSENSOR"/>
</dbReference>
<dbReference type="InterPro" id="IPR036097">
    <property type="entry name" value="HisK_dim/P_sf"/>
</dbReference>
<dbReference type="PROSITE" id="PS50112">
    <property type="entry name" value="PAS"/>
    <property type="match status" value="1"/>
</dbReference>
<organism evidence="14 15">
    <name type="scientific">Kingella denitrificans ATCC 33394</name>
    <dbReference type="NCBI Taxonomy" id="888741"/>
    <lineage>
        <taxon>Bacteria</taxon>
        <taxon>Pseudomonadati</taxon>
        <taxon>Pseudomonadota</taxon>
        <taxon>Betaproteobacteria</taxon>
        <taxon>Neisseriales</taxon>
        <taxon>Neisseriaceae</taxon>
        <taxon>Kingella</taxon>
    </lineage>
</organism>
<keyword evidence="10" id="KW-0812">Transmembrane</keyword>
<accession>F0F2H3</accession>
<dbReference type="STRING" id="888741.HMPREF9098_2308"/>
<evidence type="ECO:0000256" key="2">
    <source>
        <dbReference type="ARBA" id="ARBA00004370"/>
    </source>
</evidence>
<evidence type="ECO:0000259" key="13">
    <source>
        <dbReference type="PROSITE" id="PS50885"/>
    </source>
</evidence>
<keyword evidence="6" id="KW-0547">Nucleotide-binding</keyword>
<feature type="domain" description="HAMP" evidence="13">
    <location>
        <begin position="314"/>
        <end position="366"/>
    </location>
</feature>
<dbReference type="InterPro" id="IPR005467">
    <property type="entry name" value="His_kinase_dom"/>
</dbReference>
<dbReference type="InterPro" id="IPR036890">
    <property type="entry name" value="HATPase_C_sf"/>
</dbReference>
<dbReference type="CDD" id="cd00130">
    <property type="entry name" value="PAS"/>
    <property type="match status" value="1"/>
</dbReference>
<dbReference type="CDD" id="cd06225">
    <property type="entry name" value="HAMP"/>
    <property type="match status" value="1"/>
</dbReference>
<dbReference type="GO" id="GO:0005524">
    <property type="term" value="F:ATP binding"/>
    <property type="evidence" value="ECO:0007669"/>
    <property type="project" value="UniProtKB-KW"/>
</dbReference>
<comment type="catalytic activity">
    <reaction evidence="1">
        <text>ATP + protein L-histidine = ADP + protein N-phospho-L-histidine.</text>
        <dbReference type="EC" id="2.7.13.3"/>
    </reaction>
</comment>